<evidence type="ECO:0000256" key="3">
    <source>
        <dbReference type="ARBA" id="ARBA00022692"/>
    </source>
</evidence>
<evidence type="ECO:0000256" key="2">
    <source>
        <dbReference type="ARBA" id="ARBA00007363"/>
    </source>
</evidence>
<keyword evidence="4 7" id="KW-1133">Transmembrane helix</keyword>
<name>A0A6J8ARA2_MYTCO</name>
<dbReference type="InterPro" id="IPR009432">
    <property type="entry name" value="DUF1075"/>
</dbReference>
<evidence type="ECO:0000256" key="7">
    <source>
        <dbReference type="SAM" id="Phobius"/>
    </source>
</evidence>
<feature type="transmembrane region" description="Helical" evidence="7">
    <location>
        <begin position="160"/>
        <end position="179"/>
    </location>
</feature>
<dbReference type="PANTHER" id="PTHR13674:SF5">
    <property type="entry name" value="UPF0389 PROTEIN CG9231"/>
    <property type="match status" value="1"/>
</dbReference>
<reference evidence="8 9" key="1">
    <citation type="submission" date="2020-06" db="EMBL/GenBank/DDBJ databases">
        <authorList>
            <person name="Li R."/>
            <person name="Bekaert M."/>
        </authorList>
    </citation>
    <scope>NUCLEOTIDE SEQUENCE [LARGE SCALE GENOMIC DNA]</scope>
    <source>
        <strain evidence="9">wild</strain>
    </source>
</reference>
<keyword evidence="5 7" id="KW-0472">Membrane</keyword>
<dbReference type="AlphaFoldDB" id="A0A6J8ARA2"/>
<dbReference type="GO" id="GO:0016020">
    <property type="term" value="C:membrane"/>
    <property type="evidence" value="ECO:0007669"/>
    <property type="project" value="UniProtKB-SubCell"/>
</dbReference>
<feature type="compositionally biased region" description="Basic and acidic residues" evidence="6">
    <location>
        <begin position="74"/>
        <end position="89"/>
    </location>
</feature>
<comment type="similarity">
    <text evidence="2">Belongs to the UPF0389 family.</text>
</comment>
<accession>A0A6J8ARA2</accession>
<keyword evidence="9" id="KW-1185">Reference proteome</keyword>
<organism evidence="8 9">
    <name type="scientific">Mytilus coruscus</name>
    <name type="common">Sea mussel</name>
    <dbReference type="NCBI Taxonomy" id="42192"/>
    <lineage>
        <taxon>Eukaryota</taxon>
        <taxon>Metazoa</taxon>
        <taxon>Spiralia</taxon>
        <taxon>Lophotrochozoa</taxon>
        <taxon>Mollusca</taxon>
        <taxon>Bivalvia</taxon>
        <taxon>Autobranchia</taxon>
        <taxon>Pteriomorphia</taxon>
        <taxon>Mytilida</taxon>
        <taxon>Mytiloidea</taxon>
        <taxon>Mytilidae</taxon>
        <taxon>Mytilinae</taxon>
        <taxon>Mytilus</taxon>
    </lineage>
</organism>
<evidence type="ECO:0000256" key="5">
    <source>
        <dbReference type="ARBA" id="ARBA00023136"/>
    </source>
</evidence>
<dbReference type="Proteomes" id="UP000507470">
    <property type="component" value="Unassembled WGS sequence"/>
</dbReference>
<sequence length="206" mass="24441">MQTYTLRIYGHSQALRRLISVRPSSRLKRFCQVLYFSDPRKSYTRNYSKDTGNSSQFTQSNTETENPNQNFSKSQEENSKTDADNHDNEDTSSNTGQRINVKELLQSAQEMEMPRHPHKCSDYDKFCLVYLGKYPSMAETPDYVKVNQIRLAQDLMRVRFNIILMIMFCTYSFGVAFYFSRQHHRKLKEFRDQSNTQIIYYKKVQD</sequence>
<dbReference type="OrthoDB" id="6170475at2759"/>
<evidence type="ECO:0000256" key="6">
    <source>
        <dbReference type="SAM" id="MobiDB-lite"/>
    </source>
</evidence>
<evidence type="ECO:0000313" key="9">
    <source>
        <dbReference type="Proteomes" id="UP000507470"/>
    </source>
</evidence>
<proteinExistence type="inferred from homology"/>
<dbReference type="EMBL" id="CACVKT020001854">
    <property type="protein sequence ID" value="CAC5372478.1"/>
    <property type="molecule type" value="Genomic_DNA"/>
</dbReference>
<evidence type="ECO:0000256" key="1">
    <source>
        <dbReference type="ARBA" id="ARBA00004167"/>
    </source>
</evidence>
<evidence type="ECO:0000256" key="4">
    <source>
        <dbReference type="ARBA" id="ARBA00022989"/>
    </source>
</evidence>
<keyword evidence="3 7" id="KW-0812">Transmembrane</keyword>
<dbReference type="Pfam" id="PF06388">
    <property type="entry name" value="DUF1075"/>
    <property type="match status" value="1"/>
</dbReference>
<protein>
    <submittedName>
        <fullName evidence="8">Uncharacterized protein</fullName>
    </submittedName>
</protein>
<feature type="compositionally biased region" description="Polar residues" evidence="6">
    <location>
        <begin position="44"/>
        <end position="73"/>
    </location>
</feature>
<evidence type="ECO:0000313" key="8">
    <source>
        <dbReference type="EMBL" id="CAC5372478.1"/>
    </source>
</evidence>
<comment type="subcellular location">
    <subcellularLocation>
        <location evidence="1">Membrane</location>
        <topology evidence="1">Single-pass membrane protein</topology>
    </subcellularLocation>
</comment>
<gene>
    <name evidence="8" type="ORF">MCOR_10550</name>
</gene>
<feature type="region of interest" description="Disordered" evidence="6">
    <location>
        <begin position="42"/>
        <end position="99"/>
    </location>
</feature>
<dbReference type="PANTHER" id="PTHR13674">
    <property type="entry name" value="GROWTH AND TRANSFORMATION-DEPENDENT PROTEIN"/>
    <property type="match status" value="1"/>
</dbReference>